<evidence type="ECO:0000256" key="13">
    <source>
        <dbReference type="ARBA" id="ARBA00030350"/>
    </source>
</evidence>
<evidence type="ECO:0000313" key="16">
    <source>
        <dbReference type="EMBL" id="KAK9124894.1"/>
    </source>
</evidence>
<dbReference type="AlphaFoldDB" id="A0AAP0IZY3"/>
<keyword evidence="11" id="KW-0294">Fucose metabolism</keyword>
<evidence type="ECO:0000256" key="10">
    <source>
        <dbReference type="ARBA" id="ARBA00023180"/>
    </source>
</evidence>
<keyword evidence="12" id="KW-0119">Carbohydrate metabolism</keyword>
<sequence>MWVGMEEGKSSNSSSSSSSGRKKKMKRGSRIISYGGGCESMRRCIIVSICSIVAMIWALSLWYPLVTVVLDRGGFPLHHDQLPGPCDDDSIAVVVKPDPPPLPPPMVLMLWAVWCTLGYSTTLLHNGPNPNAAAATVLVVVEPDPPLRARRKYKSNGFLRVSCNGGLNQMRSGICDMILPLFRKHQVIFFTKTDTRIANNGIPVELQKMRCRVNYQALKFAPRIKDTGDKLISILKRSGSFIVLHLRYEMDMLSFSGCSRGCSAAEAAELTRKRYATSWWKEKEIDPEKKRQEGLCPFTPEETALILKGLGIDNNAWIYIAAGEIYGGERRLAALRSEFPKLATKEMLLSEEDLQPFRNHSTQMAALDYMVSLAGDVFIPTYYGNMAKLVEGHRRYLGFKTTYQLNRKGLVDILDKFQSKNISWDEFSVQVKDMHEDRKGQAGRRTVLPLLPKEEDYFYANPQECLPD</sequence>
<evidence type="ECO:0000256" key="9">
    <source>
        <dbReference type="ARBA" id="ARBA00023136"/>
    </source>
</evidence>
<comment type="subcellular location">
    <subcellularLocation>
        <location evidence="1">Membrane</location>
        <topology evidence="1">Single-pass type II membrane protein</topology>
    </subcellularLocation>
</comment>
<evidence type="ECO:0000256" key="7">
    <source>
        <dbReference type="ARBA" id="ARBA00022968"/>
    </source>
</evidence>
<dbReference type="Proteomes" id="UP001419268">
    <property type="component" value="Unassembled WGS sequence"/>
</dbReference>
<feature type="compositionally biased region" description="Low complexity" evidence="14">
    <location>
        <begin position="10"/>
        <end position="19"/>
    </location>
</feature>
<dbReference type="GO" id="GO:0006004">
    <property type="term" value="P:fucose metabolic process"/>
    <property type="evidence" value="ECO:0007669"/>
    <property type="project" value="UniProtKB-KW"/>
</dbReference>
<evidence type="ECO:0000256" key="12">
    <source>
        <dbReference type="ARBA" id="ARBA00023277"/>
    </source>
</evidence>
<dbReference type="Pfam" id="PF10250">
    <property type="entry name" value="O-FucT"/>
    <property type="match status" value="1"/>
</dbReference>
<evidence type="ECO:0000256" key="14">
    <source>
        <dbReference type="SAM" id="MobiDB-lite"/>
    </source>
</evidence>
<evidence type="ECO:0000256" key="5">
    <source>
        <dbReference type="ARBA" id="ARBA00022679"/>
    </source>
</evidence>
<keyword evidence="8 15" id="KW-1133">Transmembrane helix</keyword>
<accession>A0AAP0IZY3</accession>
<name>A0AAP0IZY3_9MAGN</name>
<keyword evidence="4" id="KW-0328">Glycosyltransferase</keyword>
<protein>
    <recommendedName>
        <fullName evidence="13">O-fucosyltransferase family protein</fullName>
    </recommendedName>
</protein>
<evidence type="ECO:0000313" key="17">
    <source>
        <dbReference type="Proteomes" id="UP001419268"/>
    </source>
</evidence>
<feature type="transmembrane region" description="Helical" evidence="15">
    <location>
        <begin position="44"/>
        <end position="65"/>
    </location>
</feature>
<comment type="similarity">
    <text evidence="3">Belongs to the glycosyltransferase GT106 family.</text>
</comment>
<organism evidence="16 17">
    <name type="scientific">Stephania cephalantha</name>
    <dbReference type="NCBI Taxonomy" id="152367"/>
    <lineage>
        <taxon>Eukaryota</taxon>
        <taxon>Viridiplantae</taxon>
        <taxon>Streptophyta</taxon>
        <taxon>Embryophyta</taxon>
        <taxon>Tracheophyta</taxon>
        <taxon>Spermatophyta</taxon>
        <taxon>Magnoliopsida</taxon>
        <taxon>Ranunculales</taxon>
        <taxon>Menispermaceae</taxon>
        <taxon>Menispermoideae</taxon>
        <taxon>Cissampelideae</taxon>
        <taxon>Stephania</taxon>
    </lineage>
</organism>
<keyword evidence="17" id="KW-1185">Reference proteome</keyword>
<comment type="caution">
    <text evidence="16">The sequence shown here is derived from an EMBL/GenBank/DDBJ whole genome shotgun (WGS) entry which is preliminary data.</text>
</comment>
<evidence type="ECO:0000256" key="4">
    <source>
        <dbReference type="ARBA" id="ARBA00022676"/>
    </source>
</evidence>
<dbReference type="GO" id="GO:0005737">
    <property type="term" value="C:cytoplasm"/>
    <property type="evidence" value="ECO:0007669"/>
    <property type="project" value="TreeGrafter"/>
</dbReference>
<keyword evidence="7" id="KW-0735">Signal-anchor</keyword>
<proteinExistence type="inferred from homology"/>
<dbReference type="PANTHER" id="PTHR31741">
    <property type="entry name" value="OS02G0726500 PROTEIN-RELATED"/>
    <property type="match status" value="1"/>
</dbReference>
<keyword evidence="6 15" id="KW-0812">Transmembrane</keyword>
<gene>
    <name evidence="16" type="ORF">Scep_013740</name>
</gene>
<dbReference type="GO" id="GO:0016757">
    <property type="term" value="F:glycosyltransferase activity"/>
    <property type="evidence" value="ECO:0007669"/>
    <property type="project" value="UniProtKB-KW"/>
</dbReference>
<evidence type="ECO:0000256" key="1">
    <source>
        <dbReference type="ARBA" id="ARBA00004606"/>
    </source>
</evidence>
<keyword evidence="9 15" id="KW-0472">Membrane</keyword>
<evidence type="ECO:0000256" key="2">
    <source>
        <dbReference type="ARBA" id="ARBA00004881"/>
    </source>
</evidence>
<dbReference type="InterPro" id="IPR019378">
    <property type="entry name" value="GDP-Fuc_O-FucTrfase"/>
</dbReference>
<keyword evidence="10" id="KW-0325">Glycoprotein</keyword>
<evidence type="ECO:0000256" key="11">
    <source>
        <dbReference type="ARBA" id="ARBA00023253"/>
    </source>
</evidence>
<comment type="pathway">
    <text evidence="2">Glycan metabolism.</text>
</comment>
<evidence type="ECO:0000256" key="15">
    <source>
        <dbReference type="SAM" id="Phobius"/>
    </source>
</evidence>
<evidence type="ECO:0000256" key="8">
    <source>
        <dbReference type="ARBA" id="ARBA00022989"/>
    </source>
</evidence>
<feature type="region of interest" description="Disordered" evidence="14">
    <location>
        <begin position="1"/>
        <end position="28"/>
    </location>
</feature>
<dbReference type="PANTHER" id="PTHR31741:SF71">
    <property type="entry name" value="O-FUCOSYLTRANSFERASE FAMILY PROTEIN"/>
    <property type="match status" value="1"/>
</dbReference>
<dbReference type="FunFam" id="3.40.50.11350:FF:000011">
    <property type="entry name" value="O-fucosyltransferase 28"/>
    <property type="match status" value="1"/>
</dbReference>
<dbReference type="GO" id="GO:0016020">
    <property type="term" value="C:membrane"/>
    <property type="evidence" value="ECO:0007669"/>
    <property type="project" value="UniProtKB-SubCell"/>
</dbReference>
<evidence type="ECO:0000256" key="6">
    <source>
        <dbReference type="ARBA" id="ARBA00022692"/>
    </source>
</evidence>
<reference evidence="16 17" key="1">
    <citation type="submission" date="2024-01" db="EMBL/GenBank/DDBJ databases">
        <title>Genome assemblies of Stephania.</title>
        <authorList>
            <person name="Yang L."/>
        </authorList>
    </citation>
    <scope>NUCLEOTIDE SEQUENCE [LARGE SCALE GENOMIC DNA]</scope>
    <source>
        <strain evidence="16">JXDWG</strain>
        <tissue evidence="16">Leaf</tissue>
    </source>
</reference>
<evidence type="ECO:0000256" key="3">
    <source>
        <dbReference type="ARBA" id="ARBA00007737"/>
    </source>
</evidence>
<dbReference type="EMBL" id="JBBNAG010000006">
    <property type="protein sequence ID" value="KAK9124894.1"/>
    <property type="molecule type" value="Genomic_DNA"/>
</dbReference>
<keyword evidence="5" id="KW-0808">Transferase</keyword>